<comment type="caution">
    <text evidence="1">The sequence shown here is derived from an EMBL/GenBank/DDBJ whole genome shotgun (WGS) entry which is preliminary data.</text>
</comment>
<dbReference type="GeneID" id="97987930"/>
<accession>A0A3E3I4D0</accession>
<evidence type="ECO:0000313" key="1">
    <source>
        <dbReference type="EMBL" id="RGE59877.1"/>
    </source>
</evidence>
<reference evidence="1" key="1">
    <citation type="submission" date="2018-08" db="EMBL/GenBank/DDBJ databases">
        <title>A genome reference for cultivated species of the human gut microbiota.</title>
        <authorList>
            <person name="Zou Y."/>
            <person name="Xue W."/>
            <person name="Luo G."/>
        </authorList>
    </citation>
    <scope>NUCLEOTIDE SEQUENCE [LARGE SCALE GENOMIC DNA]</scope>
    <source>
        <strain evidence="1">TF05-5AC</strain>
    </source>
</reference>
<proteinExistence type="predicted"/>
<dbReference type="EMBL" id="QVLV01000008">
    <property type="protein sequence ID" value="RGE59877.1"/>
    <property type="molecule type" value="Genomic_DNA"/>
</dbReference>
<keyword evidence="2" id="KW-1185">Reference proteome</keyword>
<name>A0A3E3I4D0_9FIRM</name>
<dbReference type="RefSeq" id="WP_117544748.1">
    <property type="nucleotide sequence ID" value="NZ_QVLV01000008.1"/>
</dbReference>
<dbReference type="Proteomes" id="UP000260812">
    <property type="component" value="Unassembled WGS sequence"/>
</dbReference>
<gene>
    <name evidence="1" type="ORF">DXC51_13905</name>
</gene>
<protein>
    <submittedName>
        <fullName evidence="1">Uncharacterized protein</fullName>
    </submittedName>
</protein>
<organism evidence="1 2">
    <name type="scientific">Eisenbergiella massiliensis</name>
    <dbReference type="NCBI Taxonomy" id="1720294"/>
    <lineage>
        <taxon>Bacteria</taxon>
        <taxon>Bacillati</taxon>
        <taxon>Bacillota</taxon>
        <taxon>Clostridia</taxon>
        <taxon>Lachnospirales</taxon>
        <taxon>Lachnospiraceae</taxon>
        <taxon>Eisenbergiella</taxon>
    </lineage>
</organism>
<dbReference type="AlphaFoldDB" id="A0A3E3I4D0"/>
<evidence type="ECO:0000313" key="2">
    <source>
        <dbReference type="Proteomes" id="UP000260812"/>
    </source>
</evidence>
<sequence length="404" mass="47651">MLEHTGVLFTYLIAIKDDETDRISVSGINSLQCLLKDFPLRIAELKEEAEGTNPEDILEIYCIFGANPQTKVFMDQIRKVQNLVYNNILTNKDFDYQAFILQNLAEQEKKKCFSEHVAWIITYHTFCFERLYALQQFQFTQADDMLEVCCLGLGLEYEDNRCLWMQSAVEIWMEREAPRLYGRQVTINSYWLNDLKGRRIIGVLPENDGDGYFLLVEGGKKVRLAAGSAAYRNEQIGVRDINIFSINDLNIIENNPIYSYGIYFQPYEIFEDWQKVFQYAIAVLDVEWTPDTLQKVYELFLDFMKNQICEFVETPAILEKEIFFKTFLKTINKKREYLCCKEDAIGPSVIIGLQKIQSYQRFAGRRQEDLSRTNLYQVREFQIFVVIFLFHRKSQLYWVHLKIE</sequence>